<dbReference type="SUPFAM" id="SSF55874">
    <property type="entry name" value="ATPase domain of HSP90 chaperone/DNA topoisomerase II/histidine kinase"/>
    <property type="match status" value="1"/>
</dbReference>
<evidence type="ECO:0000256" key="4">
    <source>
        <dbReference type="ARBA" id="ARBA00022679"/>
    </source>
</evidence>
<keyword evidence="8" id="KW-0902">Two-component regulatory system</keyword>
<dbReference type="Proteomes" id="UP000597341">
    <property type="component" value="Unassembled WGS sequence"/>
</dbReference>
<dbReference type="InterPro" id="IPR036890">
    <property type="entry name" value="HATPase_C_sf"/>
</dbReference>
<keyword evidence="3" id="KW-0597">Phosphoprotein</keyword>
<protein>
    <recommendedName>
        <fullName evidence="2">histidine kinase</fullName>
        <ecNumber evidence="2">2.7.13.3</ecNumber>
    </recommendedName>
</protein>
<dbReference type="EC" id="2.7.13.3" evidence="2"/>
<reference evidence="13" key="1">
    <citation type="journal article" date="2019" name="Int. J. Syst. Evol. Microbiol.">
        <title>The Global Catalogue of Microorganisms (GCM) 10K type strain sequencing project: providing services to taxonomists for standard genome sequencing and annotation.</title>
        <authorList>
            <consortium name="The Broad Institute Genomics Platform"/>
            <consortium name="The Broad Institute Genome Sequencing Center for Infectious Disease"/>
            <person name="Wu L."/>
            <person name="Ma J."/>
        </authorList>
    </citation>
    <scope>NUCLEOTIDE SEQUENCE [LARGE SCALE GENOMIC DNA]</scope>
    <source>
        <strain evidence="13">CGMCC 1.12791</strain>
    </source>
</reference>
<sequence>MTPIVPSIAHDSGAPRPALQSWRTTTAIRVFALALATGTILGDRVLVETASLLVVLTLVAAATSLLEWMTRNRPMHWHTVAEAVAVTAFVTTTSSLAELGSYLAVPPIVAGVRHGLVTTLNVFLVSVLTLAATLATNPVENYLVRLGQGSPWLAIGLGVGLLASWQSRGTRHMAARQAPYDTAHQLMERIHRLASSGSLGLDSTTLAAELESAMRDATTCARVTVFVVEPDQSLRALNGADDVARLTAEISLPEHERTPGAAVVPLRGVQQTLGYCVLVGVPRWTVELNERALEVADEFAVRLDTAVLFDDVRSLATSEERNRIAREMHDGVAQEIVGLGYIVDEIESISPHRETRELAAQLRAEITRLVSEIRFSIFDLRHEVTDGRLSASLADYARAVSHASGLRVHLSLAESGPPLPPRTATEVLRVAQEAIGNVRKHARADNLWVALDSDGSMLELTIEDDGVGNAGPRERHWGLQTMRERAEGVGAHLNICPRPDGGTVVSLRSPAPHTREEGTADGHHRATG</sequence>
<evidence type="ECO:0000259" key="10">
    <source>
        <dbReference type="Pfam" id="PF02518"/>
    </source>
</evidence>
<dbReference type="InterPro" id="IPR003594">
    <property type="entry name" value="HATPase_dom"/>
</dbReference>
<evidence type="ECO:0000313" key="12">
    <source>
        <dbReference type="EMBL" id="GHE17277.1"/>
    </source>
</evidence>
<gene>
    <name evidence="12" type="ORF">GCM10011376_18870</name>
</gene>
<evidence type="ECO:0000256" key="9">
    <source>
        <dbReference type="SAM" id="MobiDB-lite"/>
    </source>
</evidence>
<keyword evidence="5" id="KW-0547">Nucleotide-binding</keyword>
<dbReference type="Pfam" id="PF02518">
    <property type="entry name" value="HATPase_c"/>
    <property type="match status" value="1"/>
</dbReference>
<proteinExistence type="predicted"/>
<evidence type="ECO:0000256" key="5">
    <source>
        <dbReference type="ARBA" id="ARBA00022741"/>
    </source>
</evidence>
<dbReference type="InterPro" id="IPR011712">
    <property type="entry name" value="Sig_transdc_His_kin_sub3_dim/P"/>
</dbReference>
<evidence type="ECO:0000256" key="8">
    <source>
        <dbReference type="ARBA" id="ARBA00023012"/>
    </source>
</evidence>
<dbReference type="Pfam" id="PF07730">
    <property type="entry name" value="HisKA_3"/>
    <property type="match status" value="1"/>
</dbReference>
<keyword evidence="4" id="KW-0808">Transferase</keyword>
<dbReference type="Gene3D" id="1.20.5.1930">
    <property type="match status" value="1"/>
</dbReference>
<dbReference type="PANTHER" id="PTHR24421:SF10">
    <property type="entry name" value="NITRATE_NITRITE SENSOR PROTEIN NARQ"/>
    <property type="match status" value="1"/>
</dbReference>
<keyword evidence="13" id="KW-1185">Reference proteome</keyword>
<accession>A0ABQ3HHZ9</accession>
<dbReference type="InterPro" id="IPR050482">
    <property type="entry name" value="Sensor_HK_TwoCompSys"/>
</dbReference>
<dbReference type="PANTHER" id="PTHR24421">
    <property type="entry name" value="NITRATE/NITRITE SENSOR PROTEIN NARX-RELATED"/>
    <property type="match status" value="1"/>
</dbReference>
<keyword evidence="7" id="KW-0067">ATP-binding</keyword>
<evidence type="ECO:0000256" key="7">
    <source>
        <dbReference type="ARBA" id="ARBA00022840"/>
    </source>
</evidence>
<evidence type="ECO:0000256" key="1">
    <source>
        <dbReference type="ARBA" id="ARBA00000085"/>
    </source>
</evidence>
<dbReference type="CDD" id="cd16917">
    <property type="entry name" value="HATPase_UhpB-NarQ-NarX-like"/>
    <property type="match status" value="1"/>
</dbReference>
<feature type="domain" description="Histidine kinase/HSP90-like ATPase" evidence="10">
    <location>
        <begin position="426"/>
        <end position="511"/>
    </location>
</feature>
<name>A0ABQ3HHZ9_9ACTN</name>
<comment type="caution">
    <text evidence="12">The sequence shown here is derived from an EMBL/GenBank/DDBJ whole genome shotgun (WGS) entry which is preliminary data.</text>
</comment>
<keyword evidence="6" id="KW-0418">Kinase</keyword>
<feature type="domain" description="Signal transduction histidine kinase subgroup 3 dimerisation and phosphoacceptor" evidence="11">
    <location>
        <begin position="320"/>
        <end position="383"/>
    </location>
</feature>
<feature type="compositionally biased region" description="Basic and acidic residues" evidence="9">
    <location>
        <begin position="513"/>
        <end position="528"/>
    </location>
</feature>
<evidence type="ECO:0000256" key="6">
    <source>
        <dbReference type="ARBA" id="ARBA00022777"/>
    </source>
</evidence>
<evidence type="ECO:0000256" key="3">
    <source>
        <dbReference type="ARBA" id="ARBA00022553"/>
    </source>
</evidence>
<comment type="catalytic activity">
    <reaction evidence="1">
        <text>ATP + protein L-histidine = ADP + protein N-phospho-L-histidine.</text>
        <dbReference type="EC" id="2.7.13.3"/>
    </reaction>
</comment>
<feature type="region of interest" description="Disordered" evidence="9">
    <location>
        <begin position="500"/>
        <end position="528"/>
    </location>
</feature>
<evidence type="ECO:0000259" key="11">
    <source>
        <dbReference type="Pfam" id="PF07730"/>
    </source>
</evidence>
<dbReference type="EMBL" id="BNAD01000004">
    <property type="protein sequence ID" value="GHE17277.1"/>
    <property type="molecule type" value="Genomic_DNA"/>
</dbReference>
<evidence type="ECO:0000256" key="2">
    <source>
        <dbReference type="ARBA" id="ARBA00012438"/>
    </source>
</evidence>
<evidence type="ECO:0000313" key="13">
    <source>
        <dbReference type="Proteomes" id="UP000597341"/>
    </source>
</evidence>
<organism evidence="12 13">
    <name type="scientific">Nocardioides flavus</name>
    <name type="common">ex Wang et al. 2016</name>
    <dbReference type="NCBI Taxonomy" id="2058780"/>
    <lineage>
        <taxon>Bacteria</taxon>
        <taxon>Bacillati</taxon>
        <taxon>Actinomycetota</taxon>
        <taxon>Actinomycetes</taxon>
        <taxon>Propionibacteriales</taxon>
        <taxon>Nocardioidaceae</taxon>
        <taxon>Nocardioides</taxon>
    </lineage>
</organism>
<dbReference type="Gene3D" id="3.30.565.10">
    <property type="entry name" value="Histidine kinase-like ATPase, C-terminal domain"/>
    <property type="match status" value="1"/>
</dbReference>